<evidence type="ECO:0000313" key="2">
    <source>
        <dbReference type="EMBL" id="CAG8610503.1"/>
    </source>
</evidence>
<dbReference type="AlphaFoldDB" id="A0A9N9GHD6"/>
<dbReference type="Pfam" id="PF00249">
    <property type="entry name" value="Myb_DNA-binding"/>
    <property type="match status" value="1"/>
</dbReference>
<sequence>MRPWSNTETSHLLMLCQIHGRDWRLISKLHGRTPKEYFELNPVLRRQPTRIVRRQE</sequence>
<name>A0A9N9GHD6_9GLOM</name>
<comment type="caution">
    <text evidence="2">The sequence shown here is derived from an EMBL/GenBank/DDBJ whole genome shotgun (WGS) entry which is preliminary data.</text>
</comment>
<evidence type="ECO:0000313" key="3">
    <source>
        <dbReference type="Proteomes" id="UP000789405"/>
    </source>
</evidence>
<evidence type="ECO:0000259" key="1">
    <source>
        <dbReference type="Pfam" id="PF00249"/>
    </source>
</evidence>
<protein>
    <submittedName>
        <fullName evidence="2">20928_t:CDS:1</fullName>
    </submittedName>
</protein>
<gene>
    <name evidence="2" type="ORF">DERYTH_LOCUS8111</name>
</gene>
<proteinExistence type="predicted"/>
<dbReference type="InterPro" id="IPR001005">
    <property type="entry name" value="SANT/Myb"/>
</dbReference>
<dbReference type="EMBL" id="CAJVPY010004114">
    <property type="protein sequence ID" value="CAG8610503.1"/>
    <property type="molecule type" value="Genomic_DNA"/>
</dbReference>
<organism evidence="2 3">
    <name type="scientific">Dentiscutata erythropus</name>
    <dbReference type="NCBI Taxonomy" id="1348616"/>
    <lineage>
        <taxon>Eukaryota</taxon>
        <taxon>Fungi</taxon>
        <taxon>Fungi incertae sedis</taxon>
        <taxon>Mucoromycota</taxon>
        <taxon>Glomeromycotina</taxon>
        <taxon>Glomeromycetes</taxon>
        <taxon>Diversisporales</taxon>
        <taxon>Gigasporaceae</taxon>
        <taxon>Dentiscutata</taxon>
    </lineage>
</organism>
<dbReference type="Proteomes" id="UP000789405">
    <property type="component" value="Unassembled WGS sequence"/>
</dbReference>
<feature type="domain" description="Myb-like" evidence="1">
    <location>
        <begin position="2"/>
        <end position="36"/>
    </location>
</feature>
<dbReference type="OrthoDB" id="118550at2759"/>
<dbReference type="SUPFAM" id="SSF46689">
    <property type="entry name" value="Homeodomain-like"/>
    <property type="match status" value="1"/>
</dbReference>
<dbReference type="Gene3D" id="1.10.10.60">
    <property type="entry name" value="Homeodomain-like"/>
    <property type="match status" value="1"/>
</dbReference>
<accession>A0A9N9GHD6</accession>
<reference evidence="2" key="1">
    <citation type="submission" date="2021-06" db="EMBL/GenBank/DDBJ databases">
        <authorList>
            <person name="Kallberg Y."/>
            <person name="Tangrot J."/>
            <person name="Rosling A."/>
        </authorList>
    </citation>
    <scope>NUCLEOTIDE SEQUENCE</scope>
    <source>
        <strain evidence="2">MA453B</strain>
    </source>
</reference>
<dbReference type="InterPro" id="IPR009057">
    <property type="entry name" value="Homeodomain-like_sf"/>
</dbReference>
<keyword evidence="3" id="KW-1185">Reference proteome</keyword>